<dbReference type="RefSeq" id="WP_111456155.1">
    <property type="nucleotide sequence ID" value="NZ_QFYP01000001.1"/>
</dbReference>
<gene>
    <name evidence="1" type="ORF">DJ021_03125</name>
</gene>
<organism evidence="1 2">
    <name type="scientific">Phenylobacterium hankyongense</name>
    <dbReference type="NCBI Taxonomy" id="1813876"/>
    <lineage>
        <taxon>Bacteria</taxon>
        <taxon>Pseudomonadati</taxon>
        <taxon>Pseudomonadota</taxon>
        <taxon>Alphaproteobacteria</taxon>
        <taxon>Caulobacterales</taxon>
        <taxon>Caulobacteraceae</taxon>
        <taxon>Phenylobacterium</taxon>
    </lineage>
</organism>
<evidence type="ECO:0000313" key="1">
    <source>
        <dbReference type="EMBL" id="RAK58862.1"/>
    </source>
</evidence>
<name>A0A328AUN3_9CAUL</name>
<dbReference type="EMBL" id="QFYP01000001">
    <property type="protein sequence ID" value="RAK58862.1"/>
    <property type="molecule type" value="Genomic_DNA"/>
</dbReference>
<dbReference type="OrthoDB" id="7211037at2"/>
<accession>A0A328AUN3</accession>
<dbReference type="Proteomes" id="UP000249842">
    <property type="component" value="Unassembled WGS sequence"/>
</dbReference>
<dbReference type="AlphaFoldDB" id="A0A328AUN3"/>
<evidence type="ECO:0000313" key="2">
    <source>
        <dbReference type="Proteomes" id="UP000249842"/>
    </source>
</evidence>
<proteinExistence type="predicted"/>
<protein>
    <submittedName>
        <fullName evidence="1">Uncharacterized protein</fullName>
    </submittedName>
</protein>
<reference evidence="2" key="1">
    <citation type="submission" date="2018-05" db="EMBL/GenBank/DDBJ databases">
        <authorList>
            <person name="Li X."/>
        </authorList>
    </citation>
    <scope>NUCLEOTIDE SEQUENCE [LARGE SCALE GENOMIC DNA]</scope>
    <source>
        <strain evidence="2">HKS-05</strain>
    </source>
</reference>
<keyword evidence="2" id="KW-1185">Reference proteome</keyword>
<comment type="caution">
    <text evidence="1">The sequence shown here is derived from an EMBL/GenBank/DDBJ whole genome shotgun (WGS) entry which is preliminary data.</text>
</comment>
<sequence>MAHEQKVRAAPPRRPAAIVLREAIEQAELDGVARTDMTLRLTHRDAEELKRDPNVALEDIRFSEGVMTFLGVKVTPGGVNTSSLERSAE</sequence>